<dbReference type="SUPFAM" id="SSF51197">
    <property type="entry name" value="Clavaminate synthase-like"/>
    <property type="match status" value="1"/>
</dbReference>
<reference evidence="6" key="1">
    <citation type="submission" date="2021-11" db="EMBL/GenBank/DDBJ databases">
        <authorList>
            <consortium name="Genoscope - CEA"/>
            <person name="William W."/>
        </authorList>
    </citation>
    <scope>NUCLEOTIDE SEQUENCE</scope>
</reference>
<dbReference type="PANTHER" id="PTHR10696:SF56">
    <property type="entry name" value="TAUD_TFDA-LIKE DOMAIN-CONTAINING PROTEIN"/>
    <property type="match status" value="1"/>
</dbReference>
<feature type="domain" description="TauD/TfdA-like" evidence="5">
    <location>
        <begin position="226"/>
        <end position="552"/>
    </location>
</feature>
<dbReference type="Gene3D" id="3.60.130.10">
    <property type="entry name" value="Clavaminate synthase-like"/>
    <property type="match status" value="1"/>
</dbReference>
<dbReference type="InterPro" id="IPR042098">
    <property type="entry name" value="TauD-like_sf"/>
</dbReference>
<dbReference type="OrthoDB" id="408743at2759"/>
<evidence type="ECO:0000256" key="1">
    <source>
        <dbReference type="ARBA" id="ARBA00023002"/>
    </source>
</evidence>
<evidence type="ECO:0000256" key="4">
    <source>
        <dbReference type="SAM" id="Phobius"/>
    </source>
</evidence>
<name>A0A8J2T245_9STRA</name>
<proteinExistence type="predicted"/>
<evidence type="ECO:0000259" key="5">
    <source>
        <dbReference type="Pfam" id="PF02668"/>
    </source>
</evidence>
<keyword evidence="7" id="KW-1185">Reference proteome</keyword>
<gene>
    <name evidence="6" type="ORF">PECAL_6P12930</name>
</gene>
<evidence type="ECO:0000313" key="6">
    <source>
        <dbReference type="EMBL" id="CAH0379664.1"/>
    </source>
</evidence>
<accession>A0A8J2T245</accession>
<dbReference type="EMBL" id="CAKKNE010000006">
    <property type="protein sequence ID" value="CAH0379664.1"/>
    <property type="molecule type" value="Genomic_DNA"/>
</dbReference>
<dbReference type="InterPro" id="IPR050411">
    <property type="entry name" value="AlphaKG_dependent_hydroxylases"/>
</dbReference>
<evidence type="ECO:0000256" key="3">
    <source>
        <dbReference type="SAM" id="MobiDB-lite"/>
    </source>
</evidence>
<keyword evidence="2" id="KW-0045">Antibiotic biosynthesis</keyword>
<keyword evidence="4" id="KW-0472">Membrane</keyword>
<keyword evidence="1" id="KW-0560">Oxidoreductase</keyword>
<dbReference type="GO" id="GO:0016491">
    <property type="term" value="F:oxidoreductase activity"/>
    <property type="evidence" value="ECO:0007669"/>
    <property type="project" value="UniProtKB-KW"/>
</dbReference>
<evidence type="ECO:0000313" key="7">
    <source>
        <dbReference type="Proteomes" id="UP000789595"/>
    </source>
</evidence>
<comment type="caution">
    <text evidence="6">The sequence shown here is derived from an EMBL/GenBank/DDBJ whole genome shotgun (WGS) entry which is preliminary data.</text>
</comment>
<feature type="transmembrane region" description="Helical" evidence="4">
    <location>
        <begin position="148"/>
        <end position="167"/>
    </location>
</feature>
<sequence>MSFMDSPTAFIRKEIVDALDEAQDSGDTVEVHPRAASPRRPLLTSKSFEDPRKLPAPPAQPEDDASTVASLRPPPIGPGLSNISSLTSAEIDDPELLILASKTAPPPFLEKQAARRASAPAESLTDLAAAAKQIAAAKQQRPVAKRRFVPLLTFALGALLATAAFFWSPAVDLVLPRVALSDANVQAPKPTCVDEACAVWAHPLRIGAFSPLVIRPAPGADTSPGALVAFLDGHKRWARDRLESEGALLFRGFQVTNASDFESVAVSLEPGQLATTYEGTSPRTSLSPHVKTAADLPPTSVVPAHAEMSFAPRPPARLYFYSHVSNTGIGGETPVSDLRAVAQALTPAARRRLSRPLRFERVYYDERSWFGSWDPTKTKSWQSMFPGLSRKEAEVAAREKGYEPSWLRDGSLKLSHVVGSPFRAHPSDNVEAWHSHLTNLHVTTAWAAELGKAARHLRSPSYVLRSLFFSALYGSGLAETLLHVMGSEVGAKVVEAETGAEVVDVEYVRALMDKYTSTHQHEDGDVIVLDNFRVGHARNPWDGSRRELYAAWTA</sequence>
<keyword evidence="4" id="KW-0812">Transmembrane</keyword>
<organism evidence="6 7">
    <name type="scientific">Pelagomonas calceolata</name>
    <dbReference type="NCBI Taxonomy" id="35677"/>
    <lineage>
        <taxon>Eukaryota</taxon>
        <taxon>Sar</taxon>
        <taxon>Stramenopiles</taxon>
        <taxon>Ochrophyta</taxon>
        <taxon>Pelagophyceae</taxon>
        <taxon>Pelagomonadales</taxon>
        <taxon>Pelagomonadaceae</taxon>
        <taxon>Pelagomonas</taxon>
    </lineage>
</organism>
<dbReference type="InterPro" id="IPR003819">
    <property type="entry name" value="TauD/TfdA-like"/>
</dbReference>
<dbReference type="PANTHER" id="PTHR10696">
    <property type="entry name" value="GAMMA-BUTYROBETAINE HYDROXYLASE-RELATED"/>
    <property type="match status" value="1"/>
</dbReference>
<dbReference type="AlphaFoldDB" id="A0A8J2T245"/>
<feature type="region of interest" description="Disordered" evidence="3">
    <location>
        <begin position="21"/>
        <end position="75"/>
    </location>
</feature>
<dbReference type="GO" id="GO:0017000">
    <property type="term" value="P:antibiotic biosynthetic process"/>
    <property type="evidence" value="ECO:0007669"/>
    <property type="project" value="UniProtKB-KW"/>
</dbReference>
<keyword evidence="4" id="KW-1133">Transmembrane helix</keyword>
<dbReference type="Pfam" id="PF02668">
    <property type="entry name" value="TauD"/>
    <property type="match status" value="1"/>
</dbReference>
<dbReference type="Proteomes" id="UP000789595">
    <property type="component" value="Unassembled WGS sequence"/>
</dbReference>
<protein>
    <recommendedName>
        <fullName evidence="5">TauD/TfdA-like domain-containing protein</fullName>
    </recommendedName>
</protein>
<evidence type="ECO:0000256" key="2">
    <source>
        <dbReference type="ARBA" id="ARBA00023194"/>
    </source>
</evidence>